<feature type="domain" description="Flavodoxin-like" evidence="2">
    <location>
        <begin position="46"/>
        <end position="199"/>
    </location>
</feature>
<evidence type="ECO:0000259" key="2">
    <source>
        <dbReference type="Pfam" id="PF12682"/>
    </source>
</evidence>
<dbReference type="AlphaFoldDB" id="A0A9D2T5X4"/>
<gene>
    <name evidence="3" type="ORF">IAA04_02110</name>
</gene>
<comment type="caution">
    <text evidence="3">The sequence shown here is derived from an EMBL/GenBank/DDBJ whole genome shotgun (WGS) entry which is preliminary data.</text>
</comment>
<dbReference type="InterPro" id="IPR008254">
    <property type="entry name" value="Flavodoxin/NO_synth"/>
</dbReference>
<keyword evidence="1" id="KW-0732">Signal</keyword>
<dbReference type="PANTHER" id="PTHR39201">
    <property type="entry name" value="EXPORTED PROTEIN-RELATED"/>
    <property type="match status" value="1"/>
</dbReference>
<dbReference type="GO" id="GO:0010181">
    <property type="term" value="F:FMN binding"/>
    <property type="evidence" value="ECO:0007669"/>
    <property type="project" value="InterPro"/>
</dbReference>
<dbReference type="Gene3D" id="3.40.50.360">
    <property type="match status" value="1"/>
</dbReference>
<reference evidence="3" key="1">
    <citation type="journal article" date="2021" name="PeerJ">
        <title>Extensive microbial diversity within the chicken gut microbiome revealed by metagenomics and culture.</title>
        <authorList>
            <person name="Gilroy R."/>
            <person name="Ravi A."/>
            <person name="Getino M."/>
            <person name="Pursley I."/>
            <person name="Horton D.L."/>
            <person name="Alikhan N.F."/>
            <person name="Baker D."/>
            <person name="Gharbi K."/>
            <person name="Hall N."/>
            <person name="Watson M."/>
            <person name="Adriaenssens E.M."/>
            <person name="Foster-Nyarko E."/>
            <person name="Jarju S."/>
            <person name="Secka A."/>
            <person name="Antonio M."/>
            <person name="Oren A."/>
            <person name="Chaudhuri R.R."/>
            <person name="La Ragione R."/>
            <person name="Hildebrand F."/>
            <person name="Pallen M.J."/>
        </authorList>
    </citation>
    <scope>NUCLEOTIDE SEQUENCE</scope>
    <source>
        <strain evidence="3">CHK183-5548</strain>
    </source>
</reference>
<reference evidence="3" key="2">
    <citation type="submission" date="2021-04" db="EMBL/GenBank/DDBJ databases">
        <authorList>
            <person name="Gilroy R."/>
        </authorList>
    </citation>
    <scope>NUCLEOTIDE SEQUENCE</scope>
    <source>
        <strain evidence="3">CHK183-5548</strain>
    </source>
</reference>
<dbReference type="EMBL" id="DWWL01000010">
    <property type="protein sequence ID" value="HJC46829.1"/>
    <property type="molecule type" value="Genomic_DNA"/>
</dbReference>
<feature type="chain" id="PRO_5039434642" evidence="1">
    <location>
        <begin position="22"/>
        <end position="201"/>
    </location>
</feature>
<accession>A0A9D2T5X4</accession>
<evidence type="ECO:0000313" key="3">
    <source>
        <dbReference type="EMBL" id="HJC46829.1"/>
    </source>
</evidence>
<proteinExistence type="predicted"/>
<dbReference type="NCBIfam" id="NF005501">
    <property type="entry name" value="PRK07116.1"/>
    <property type="match status" value="1"/>
</dbReference>
<dbReference type="Pfam" id="PF12682">
    <property type="entry name" value="Flavodoxin_4"/>
    <property type="match status" value="1"/>
</dbReference>
<name>A0A9D2T5X4_9FIRM</name>
<sequence length="201" mass="21504">MRSVKKLLALFLTAGTVFCLAGCAGTGAEAPSQQEASAPAETEAEKVLVAYFSATGNTKNAAENIAEITGGDLYEIIPAEAYTEEDLDYGNDQSRTSLEMNDPDARPEIAGEALDLEGYDVLYLGYPIWHGQAPRIMDTFAEQYDFDGMTVIPFCTSGGSGIGSSAETLEELAGSGSWLEGQRFSSGVSEEELQEWIDSIQ</sequence>
<dbReference type="GO" id="GO:0016651">
    <property type="term" value="F:oxidoreductase activity, acting on NAD(P)H"/>
    <property type="evidence" value="ECO:0007669"/>
    <property type="project" value="UniProtKB-ARBA"/>
</dbReference>
<protein>
    <submittedName>
        <fullName evidence="3">Flavodoxin</fullName>
    </submittedName>
</protein>
<organism evidence="3 4">
    <name type="scientific">Candidatus Lachnoclostridium pullistercoris</name>
    <dbReference type="NCBI Taxonomy" id="2838632"/>
    <lineage>
        <taxon>Bacteria</taxon>
        <taxon>Bacillati</taxon>
        <taxon>Bacillota</taxon>
        <taxon>Clostridia</taxon>
        <taxon>Lachnospirales</taxon>
        <taxon>Lachnospiraceae</taxon>
    </lineage>
</organism>
<evidence type="ECO:0000313" key="4">
    <source>
        <dbReference type="Proteomes" id="UP000823883"/>
    </source>
</evidence>
<dbReference type="PANTHER" id="PTHR39201:SF1">
    <property type="entry name" value="FLAVODOXIN-LIKE DOMAIN-CONTAINING PROTEIN"/>
    <property type="match status" value="1"/>
</dbReference>
<feature type="signal peptide" evidence="1">
    <location>
        <begin position="1"/>
        <end position="21"/>
    </location>
</feature>
<dbReference type="Proteomes" id="UP000823883">
    <property type="component" value="Unassembled WGS sequence"/>
</dbReference>
<evidence type="ECO:0000256" key="1">
    <source>
        <dbReference type="SAM" id="SignalP"/>
    </source>
</evidence>
<dbReference type="InterPro" id="IPR029039">
    <property type="entry name" value="Flavoprotein-like_sf"/>
</dbReference>
<dbReference type="SUPFAM" id="SSF52218">
    <property type="entry name" value="Flavoproteins"/>
    <property type="match status" value="1"/>
</dbReference>